<feature type="transmembrane region" description="Helical" evidence="2">
    <location>
        <begin position="100"/>
        <end position="120"/>
    </location>
</feature>
<dbReference type="SUPFAM" id="SSF103481">
    <property type="entry name" value="Multidrug resistance efflux transporter EmrE"/>
    <property type="match status" value="1"/>
</dbReference>
<keyword evidence="2" id="KW-0812">Transmembrane</keyword>
<gene>
    <name evidence="3" type="ORF">STCU_02200</name>
</gene>
<organism evidence="3 4">
    <name type="scientific">Strigomonas culicis</name>
    <dbReference type="NCBI Taxonomy" id="28005"/>
    <lineage>
        <taxon>Eukaryota</taxon>
        <taxon>Discoba</taxon>
        <taxon>Euglenozoa</taxon>
        <taxon>Kinetoplastea</taxon>
        <taxon>Metakinetoplastina</taxon>
        <taxon>Trypanosomatida</taxon>
        <taxon>Trypanosomatidae</taxon>
        <taxon>Strigomonadinae</taxon>
        <taxon>Strigomonas</taxon>
    </lineage>
</organism>
<dbReference type="InterPro" id="IPR037185">
    <property type="entry name" value="EmrE-like"/>
</dbReference>
<dbReference type="EMBL" id="ATMH01002200">
    <property type="protein sequence ID" value="EPY33474.1"/>
    <property type="molecule type" value="Genomic_DNA"/>
</dbReference>
<dbReference type="PANTHER" id="PTHR31965:SF1">
    <property type="entry name" value="TRANSMEMBRANE PROTEIN 42"/>
    <property type="match status" value="1"/>
</dbReference>
<dbReference type="Proteomes" id="UP000015354">
    <property type="component" value="Unassembled WGS sequence"/>
</dbReference>
<dbReference type="OrthoDB" id="5854584at2759"/>
<protein>
    <submittedName>
        <fullName evidence="3">Uncharacterized protein</fullName>
    </submittedName>
</protein>
<proteinExistence type="predicted"/>
<sequence length="193" mass="20142">MPSTVAATAPQPVLRHRRPSPSKPSAAAKNADQRSDGRSPSSPSSSATSLFFLYASIAGACGALSGSMGKLAVAAEGVPALSQRLLDGLHLDLAPDRRDALVYVLPLLLRVLCFVSNALLTGQMWRYYIKALALGPTPVCSILNTGTNFAVSAFVGITLFGEEVNLMWASGAVLVLVGLALVVMDPQAAAHQR</sequence>
<keyword evidence="2" id="KW-1133">Transmembrane helix</keyword>
<name>S9UXJ2_9TRYP</name>
<feature type="transmembrane region" description="Helical" evidence="2">
    <location>
        <begin position="166"/>
        <end position="184"/>
    </location>
</feature>
<feature type="region of interest" description="Disordered" evidence="1">
    <location>
        <begin position="1"/>
        <end position="43"/>
    </location>
</feature>
<evidence type="ECO:0000313" key="4">
    <source>
        <dbReference type="Proteomes" id="UP000015354"/>
    </source>
</evidence>
<feature type="transmembrane region" description="Helical" evidence="2">
    <location>
        <begin position="132"/>
        <end position="160"/>
    </location>
</feature>
<reference evidence="3 4" key="1">
    <citation type="journal article" date="2013" name="PLoS ONE">
        <title>Predicting the Proteins of Angomonas deanei, Strigomonas culicis and Their Respective Endosymbionts Reveals New Aspects of the Trypanosomatidae Family.</title>
        <authorList>
            <person name="Motta M.C."/>
            <person name="Martins A.C."/>
            <person name="de Souza S.S."/>
            <person name="Catta-Preta C.M."/>
            <person name="Silva R."/>
            <person name="Klein C.C."/>
            <person name="de Almeida L.G."/>
            <person name="de Lima Cunha O."/>
            <person name="Ciapina L.P."/>
            <person name="Brocchi M."/>
            <person name="Colabardini A.C."/>
            <person name="de Araujo Lima B."/>
            <person name="Machado C.R."/>
            <person name="de Almeida Soares C.M."/>
            <person name="Probst C.M."/>
            <person name="de Menezes C.B."/>
            <person name="Thompson C.E."/>
            <person name="Bartholomeu D.C."/>
            <person name="Gradia D.F."/>
            <person name="Pavoni D.P."/>
            <person name="Grisard E.C."/>
            <person name="Fantinatti-Garboggini F."/>
            <person name="Marchini F.K."/>
            <person name="Rodrigues-Luiz G.F."/>
            <person name="Wagner G."/>
            <person name="Goldman G.H."/>
            <person name="Fietto J.L."/>
            <person name="Elias M.C."/>
            <person name="Goldman M.H."/>
            <person name="Sagot M.F."/>
            <person name="Pereira M."/>
            <person name="Stoco P.H."/>
            <person name="de Mendonca-Neto R.P."/>
            <person name="Teixeira S.M."/>
            <person name="Maciel T.E."/>
            <person name="de Oliveira Mendes T.A."/>
            <person name="Urmenyi T.P."/>
            <person name="de Souza W."/>
            <person name="Schenkman S."/>
            <person name="de Vasconcelos A.T."/>
        </authorList>
    </citation>
    <scope>NUCLEOTIDE SEQUENCE [LARGE SCALE GENOMIC DNA]</scope>
</reference>
<dbReference type="InterPro" id="IPR039632">
    <property type="entry name" value="TMEM42"/>
</dbReference>
<dbReference type="AlphaFoldDB" id="S9UXJ2"/>
<accession>S9UXJ2</accession>
<evidence type="ECO:0000256" key="1">
    <source>
        <dbReference type="SAM" id="MobiDB-lite"/>
    </source>
</evidence>
<evidence type="ECO:0000256" key="2">
    <source>
        <dbReference type="SAM" id="Phobius"/>
    </source>
</evidence>
<comment type="caution">
    <text evidence="3">The sequence shown here is derived from an EMBL/GenBank/DDBJ whole genome shotgun (WGS) entry which is preliminary data.</text>
</comment>
<dbReference type="PANTHER" id="PTHR31965">
    <property type="entry name" value="TRANSMEMBRANE PROTEIN 42"/>
    <property type="match status" value="1"/>
</dbReference>
<keyword evidence="4" id="KW-1185">Reference proteome</keyword>
<evidence type="ECO:0000313" key="3">
    <source>
        <dbReference type="EMBL" id="EPY33474.1"/>
    </source>
</evidence>
<keyword evidence="2" id="KW-0472">Membrane</keyword>